<dbReference type="PANTHER" id="PTHR43377:SF1">
    <property type="entry name" value="BILIVERDIN REDUCTASE A"/>
    <property type="match status" value="1"/>
</dbReference>
<dbReference type="GO" id="GO:0000166">
    <property type="term" value="F:nucleotide binding"/>
    <property type="evidence" value="ECO:0007669"/>
    <property type="project" value="InterPro"/>
</dbReference>
<gene>
    <name evidence="3" type="ORF">C4B60_12440</name>
</gene>
<name>A0A2S5GBJ8_9BACL</name>
<evidence type="ECO:0000313" key="3">
    <source>
        <dbReference type="EMBL" id="PPA70380.1"/>
    </source>
</evidence>
<proteinExistence type="predicted"/>
<comment type="caution">
    <text evidence="3">The sequence shown here is derived from an EMBL/GenBank/DDBJ whole genome shotgun (WGS) entry which is preliminary data.</text>
</comment>
<evidence type="ECO:0000259" key="2">
    <source>
        <dbReference type="Pfam" id="PF22725"/>
    </source>
</evidence>
<dbReference type="InterPro" id="IPR051450">
    <property type="entry name" value="Gfo/Idh/MocA_Oxidoreductases"/>
</dbReference>
<dbReference type="Pfam" id="PF22725">
    <property type="entry name" value="GFO_IDH_MocA_C3"/>
    <property type="match status" value="1"/>
</dbReference>
<dbReference type="RefSeq" id="WP_104058330.1">
    <property type="nucleotide sequence ID" value="NZ_PREZ01000004.1"/>
</dbReference>
<keyword evidence="4" id="KW-1185">Reference proteome</keyword>
<feature type="domain" description="Gfo/Idh/MocA-like oxidoreductase N-terminal" evidence="1">
    <location>
        <begin position="16"/>
        <end position="117"/>
    </location>
</feature>
<protein>
    <submittedName>
        <fullName evidence="3">Gfo/Idh/MocA family oxidoreductase</fullName>
    </submittedName>
</protein>
<evidence type="ECO:0000313" key="4">
    <source>
        <dbReference type="Proteomes" id="UP000239047"/>
    </source>
</evidence>
<reference evidence="3 4" key="1">
    <citation type="submission" date="2018-02" db="EMBL/GenBank/DDBJ databases">
        <title>Jeotgalibacillus proteolyticum sp. nov. a protease producing bacterium isolated from ocean sediments of Laizhou Bay.</title>
        <authorList>
            <person name="Li Y."/>
        </authorList>
    </citation>
    <scope>NUCLEOTIDE SEQUENCE [LARGE SCALE GENOMIC DNA]</scope>
    <source>
        <strain evidence="3 4">22-7</strain>
    </source>
</reference>
<dbReference type="Gene3D" id="3.30.360.10">
    <property type="entry name" value="Dihydrodipicolinate Reductase, domain 2"/>
    <property type="match status" value="1"/>
</dbReference>
<dbReference type="SUPFAM" id="SSF55347">
    <property type="entry name" value="Glyceraldehyde-3-phosphate dehydrogenase-like, C-terminal domain"/>
    <property type="match status" value="1"/>
</dbReference>
<sequence length="332" mass="36325">MKLGIISFAHGHAYSYAKIIKKQKGLELAGIYDDDAARGLGAARHFKTTFYRHLPQLLQSTIDAVIVTSENAKHAEHVIAAARAKKSILCEKPIATTLKDAKEMIFCCEENNVSLKIAFPVRYNTPVKRARAIVKSGGLGRILAVKGTNRGTNPGGWFLKKELSGGGAAMDHTVHVVDLLRWFMGAEIKGVYAEIGNLLINEAIDDSGIVTMDFDNGAFATLDFSWSRNNNYPTWGDVTLEIIGTGGTLSVNAFDQKLELYSDTDGISWNFWGDDMNTAMLLDFTNAIKKGQKPAITGHDGLKALEAALCAYESAERGVPVTPRIFQIDWVK</sequence>
<dbReference type="SUPFAM" id="SSF51735">
    <property type="entry name" value="NAD(P)-binding Rossmann-fold domains"/>
    <property type="match status" value="1"/>
</dbReference>
<feature type="domain" description="GFO/IDH/MocA-like oxidoreductase" evidence="2">
    <location>
        <begin position="128"/>
        <end position="249"/>
    </location>
</feature>
<dbReference type="Proteomes" id="UP000239047">
    <property type="component" value="Unassembled WGS sequence"/>
</dbReference>
<accession>A0A2S5GBJ8</accession>
<dbReference type="InterPro" id="IPR000683">
    <property type="entry name" value="Gfo/Idh/MocA-like_OxRdtase_N"/>
</dbReference>
<evidence type="ECO:0000259" key="1">
    <source>
        <dbReference type="Pfam" id="PF01408"/>
    </source>
</evidence>
<organism evidence="3 4">
    <name type="scientific">Jeotgalibacillus proteolyticus</name>
    <dbReference type="NCBI Taxonomy" id="2082395"/>
    <lineage>
        <taxon>Bacteria</taxon>
        <taxon>Bacillati</taxon>
        <taxon>Bacillota</taxon>
        <taxon>Bacilli</taxon>
        <taxon>Bacillales</taxon>
        <taxon>Caryophanaceae</taxon>
        <taxon>Jeotgalibacillus</taxon>
    </lineage>
</organism>
<dbReference type="InterPro" id="IPR036291">
    <property type="entry name" value="NAD(P)-bd_dom_sf"/>
</dbReference>
<dbReference type="PANTHER" id="PTHR43377">
    <property type="entry name" value="BILIVERDIN REDUCTASE A"/>
    <property type="match status" value="1"/>
</dbReference>
<dbReference type="Pfam" id="PF01408">
    <property type="entry name" value="GFO_IDH_MocA"/>
    <property type="match status" value="1"/>
</dbReference>
<dbReference type="AlphaFoldDB" id="A0A2S5GBJ8"/>
<dbReference type="Gene3D" id="3.40.50.720">
    <property type="entry name" value="NAD(P)-binding Rossmann-like Domain"/>
    <property type="match status" value="1"/>
</dbReference>
<dbReference type="OrthoDB" id="9815825at2"/>
<dbReference type="InterPro" id="IPR055170">
    <property type="entry name" value="GFO_IDH_MocA-like_dom"/>
</dbReference>
<dbReference type="EMBL" id="PREZ01000004">
    <property type="protein sequence ID" value="PPA70380.1"/>
    <property type="molecule type" value="Genomic_DNA"/>
</dbReference>